<reference evidence="3 4" key="1">
    <citation type="submission" date="2015-11" db="EMBL/GenBank/DDBJ databases">
        <title>Exploring the genomic traits of fungus-feeding bacterial genus Collimonas.</title>
        <authorList>
            <person name="Song C."/>
            <person name="Schmidt R."/>
            <person name="de Jager V."/>
            <person name="Krzyzanowska D."/>
            <person name="Jongedijk E."/>
            <person name="Cankar K."/>
            <person name="Beekwilder J."/>
            <person name="van Veen A."/>
            <person name="de Boer W."/>
            <person name="van Veen J.A."/>
            <person name="Garbeva P."/>
        </authorList>
    </citation>
    <scope>NUCLEOTIDE SEQUENCE [LARGE SCALE GENOMIC DNA]</scope>
    <source>
        <strain evidence="3 4">Ter91</strain>
    </source>
</reference>
<dbReference type="Gene3D" id="1.10.530.10">
    <property type="match status" value="1"/>
</dbReference>
<dbReference type="InterPro" id="IPR036779">
    <property type="entry name" value="LysM_dom_sf"/>
</dbReference>
<feature type="compositionally biased region" description="Low complexity" evidence="1">
    <location>
        <begin position="198"/>
        <end position="219"/>
    </location>
</feature>
<dbReference type="PATRIC" id="fig|279113.9.peg.3432"/>
<evidence type="ECO:0000256" key="1">
    <source>
        <dbReference type="SAM" id="MobiDB-lite"/>
    </source>
</evidence>
<evidence type="ECO:0000259" key="2">
    <source>
        <dbReference type="PROSITE" id="PS51782"/>
    </source>
</evidence>
<proteinExistence type="predicted"/>
<dbReference type="Proteomes" id="UP000074561">
    <property type="component" value="Chromosome"/>
</dbReference>
<sequence length="567" mass="60987">MTTSYTVQRGDTLTKIAKQHDTTPQAIAELNDLSNINLIHIGQHLQVPASIPQASESSPATQNHEQAPQERTLFMQFVDLLNQPIKDLKVKLHSDGETAEHVTNSDGEVPPVEVKSKSSTVKVEVETISGKSKHIATVSPRGASTYVRLHSPKLAVQSQLRTHEGKPPTSAAPPAAPSPVAAASAPPASAAPAPPATAPASSAAAANSSASKPSATTPPGTVTDTRSAAGHPVQEVTLECPNKLNLKLLQNFSYYKYIVDAGNRAGMIPQAIAAIMNAESATIVTLVDVPIFNKKTGKPALDKKGNPVVKKKPMDTLVWDPNSASPRSSARGMTQFVDGTWIEMMMTDGTFLNARAKKEGWLTTTTITATVISKHKKTEETKVVPAFKLENGNFVTATVKPKRRSIAQLLASRPYVTGRATSSDGNLQTILDLRFQAEYAIQTAVDYAMQNLAMLKKAEFKIDSLNDGEKAKIAYLAHHLGPSDVKDFINNTMTATHAQYLLIAQVGEDSAADKAAENHNNYLTAHRTWLNDFINSRIEIVKYMCKTDAAPAVRALLEVTIAIRATT</sequence>
<accession>A0A127Q6Y4</accession>
<dbReference type="Pfam" id="PF01476">
    <property type="entry name" value="LysM"/>
    <property type="match status" value="1"/>
</dbReference>
<organism evidence="3 4">
    <name type="scientific">Collimonas pratensis</name>
    <dbReference type="NCBI Taxonomy" id="279113"/>
    <lineage>
        <taxon>Bacteria</taxon>
        <taxon>Pseudomonadati</taxon>
        <taxon>Pseudomonadota</taxon>
        <taxon>Betaproteobacteria</taxon>
        <taxon>Burkholderiales</taxon>
        <taxon>Oxalobacteraceae</taxon>
        <taxon>Collimonas</taxon>
    </lineage>
</organism>
<dbReference type="KEGG" id="cpra:CPter91_3465"/>
<evidence type="ECO:0000313" key="3">
    <source>
        <dbReference type="EMBL" id="AMP05791.1"/>
    </source>
</evidence>
<feature type="compositionally biased region" description="Low complexity" evidence="1">
    <location>
        <begin position="108"/>
        <end position="117"/>
    </location>
</feature>
<dbReference type="Gene3D" id="3.10.350.10">
    <property type="entry name" value="LysM domain"/>
    <property type="match status" value="1"/>
</dbReference>
<protein>
    <submittedName>
        <fullName evidence="3">LysM domain protein</fullName>
    </submittedName>
</protein>
<feature type="region of interest" description="Disordered" evidence="1">
    <location>
        <begin position="97"/>
        <end position="117"/>
    </location>
</feature>
<dbReference type="RefSeq" id="WP_082792900.1">
    <property type="nucleotide sequence ID" value="NZ_CP013234.1"/>
</dbReference>
<dbReference type="CDD" id="cd00118">
    <property type="entry name" value="LysM"/>
    <property type="match status" value="1"/>
</dbReference>
<name>A0A127Q6Y4_9BURK</name>
<dbReference type="STRING" id="279113.CPter91_3465"/>
<dbReference type="SUPFAM" id="SSF54106">
    <property type="entry name" value="LysM domain"/>
    <property type="match status" value="1"/>
</dbReference>
<feature type="region of interest" description="Disordered" evidence="1">
    <location>
        <begin position="158"/>
        <end position="230"/>
    </location>
</feature>
<gene>
    <name evidence="3" type="ORF">CPter91_3465</name>
</gene>
<dbReference type="SMART" id="SM00257">
    <property type="entry name" value="LysM"/>
    <property type="match status" value="1"/>
</dbReference>
<dbReference type="EMBL" id="CP013234">
    <property type="protein sequence ID" value="AMP05791.1"/>
    <property type="molecule type" value="Genomic_DNA"/>
</dbReference>
<evidence type="ECO:0000313" key="4">
    <source>
        <dbReference type="Proteomes" id="UP000074561"/>
    </source>
</evidence>
<feature type="compositionally biased region" description="Low complexity" evidence="1">
    <location>
        <begin position="178"/>
        <end position="191"/>
    </location>
</feature>
<dbReference type="OrthoDB" id="1523598at2"/>
<dbReference type="PROSITE" id="PS51782">
    <property type="entry name" value="LYSM"/>
    <property type="match status" value="1"/>
</dbReference>
<dbReference type="InterPro" id="IPR018392">
    <property type="entry name" value="LysM"/>
</dbReference>
<dbReference type="AlphaFoldDB" id="A0A127Q6Y4"/>
<feature type="domain" description="LysM" evidence="2">
    <location>
        <begin position="3"/>
        <end position="47"/>
    </location>
</feature>